<evidence type="ECO:0000256" key="7">
    <source>
        <dbReference type="ARBA" id="ARBA00023160"/>
    </source>
</evidence>
<evidence type="ECO:0000256" key="3">
    <source>
        <dbReference type="ARBA" id="ARBA00022801"/>
    </source>
</evidence>
<dbReference type="InterPro" id="IPR049427">
    <property type="entry name" value="Acyl-ACP_TE_C"/>
</dbReference>
<keyword evidence="4" id="KW-0276">Fatty acid metabolism</keyword>
<keyword evidence="3" id="KW-0378">Hydrolase</keyword>
<dbReference type="Gene3D" id="3.10.129.10">
    <property type="entry name" value="Hotdog Thioesterase"/>
    <property type="match status" value="1"/>
</dbReference>
<protein>
    <submittedName>
        <fullName evidence="10">Thioesterase</fullName>
    </submittedName>
</protein>
<name>A0ABT4DNM6_9BACL</name>
<keyword evidence="7" id="KW-0275">Fatty acid biosynthesis</keyword>
<gene>
    <name evidence="10" type="ORF">M5X09_04585</name>
</gene>
<evidence type="ECO:0000256" key="5">
    <source>
        <dbReference type="ARBA" id="ARBA00022946"/>
    </source>
</evidence>
<dbReference type="Proteomes" id="UP001207626">
    <property type="component" value="Unassembled WGS sequence"/>
</dbReference>
<dbReference type="SUPFAM" id="SSF54637">
    <property type="entry name" value="Thioesterase/thiol ester dehydrase-isomerase"/>
    <property type="match status" value="2"/>
</dbReference>
<dbReference type="CDD" id="cd00586">
    <property type="entry name" value="4HBT"/>
    <property type="match status" value="1"/>
</dbReference>
<proteinExistence type="inferred from homology"/>
<keyword evidence="2" id="KW-0444">Lipid biosynthesis</keyword>
<comment type="similarity">
    <text evidence="1">Belongs to the acyl-ACP thioesterase family.</text>
</comment>
<evidence type="ECO:0000259" key="8">
    <source>
        <dbReference type="Pfam" id="PF01643"/>
    </source>
</evidence>
<dbReference type="Pfam" id="PF20791">
    <property type="entry name" value="Acyl-ACP_TE_C"/>
    <property type="match status" value="1"/>
</dbReference>
<evidence type="ECO:0000259" key="9">
    <source>
        <dbReference type="Pfam" id="PF20791"/>
    </source>
</evidence>
<accession>A0ABT4DNM6</accession>
<feature type="domain" description="Acyl-ACP thioesterase-like C-terminal" evidence="9">
    <location>
        <begin position="157"/>
        <end position="216"/>
    </location>
</feature>
<dbReference type="InterPro" id="IPR045023">
    <property type="entry name" value="FATA/B"/>
</dbReference>
<evidence type="ECO:0000256" key="6">
    <source>
        <dbReference type="ARBA" id="ARBA00023098"/>
    </source>
</evidence>
<sequence>MGTRWRETHDIQSDNADYKRDCRLSTLLEWMQRAADAQIASFGVSLDEMIRQGMAWMLVTVDLELERLPRYGETIDIETWNRGAKGVQWQRDYQIYGPERELLAEARTIWVLVDLNKRRILRASALPYEIPVNAEDSAGEAPRKTDIPADTVLEHAYDLKVRLSSIDMNGHLNNARFADICLDALTQDQLDRGIARFHITYHREVAPGDEMTVLRSGENGASCFICGTSAEGRRFFDACVVLR</sequence>
<keyword evidence="5" id="KW-0809">Transit peptide</keyword>
<evidence type="ECO:0000313" key="10">
    <source>
        <dbReference type="EMBL" id="MCY9518957.1"/>
    </source>
</evidence>
<evidence type="ECO:0000256" key="2">
    <source>
        <dbReference type="ARBA" id="ARBA00022516"/>
    </source>
</evidence>
<dbReference type="PANTHER" id="PTHR31727:SF6">
    <property type="entry name" value="OLEOYL-ACYL CARRIER PROTEIN THIOESTERASE 1, CHLOROPLASTIC"/>
    <property type="match status" value="1"/>
</dbReference>
<evidence type="ECO:0000256" key="4">
    <source>
        <dbReference type="ARBA" id="ARBA00022832"/>
    </source>
</evidence>
<evidence type="ECO:0000256" key="1">
    <source>
        <dbReference type="ARBA" id="ARBA00006500"/>
    </source>
</evidence>
<organism evidence="10 11">
    <name type="scientific">Paenibacillus apiarius</name>
    <dbReference type="NCBI Taxonomy" id="46240"/>
    <lineage>
        <taxon>Bacteria</taxon>
        <taxon>Bacillati</taxon>
        <taxon>Bacillota</taxon>
        <taxon>Bacilli</taxon>
        <taxon>Bacillales</taxon>
        <taxon>Paenibacillaceae</taxon>
        <taxon>Paenibacillus</taxon>
    </lineage>
</organism>
<dbReference type="Pfam" id="PF01643">
    <property type="entry name" value="Acyl-ACP_TE"/>
    <property type="match status" value="1"/>
</dbReference>
<dbReference type="EMBL" id="JAMDLW010000004">
    <property type="protein sequence ID" value="MCY9518957.1"/>
    <property type="molecule type" value="Genomic_DNA"/>
</dbReference>
<keyword evidence="6" id="KW-0443">Lipid metabolism</keyword>
<keyword evidence="11" id="KW-1185">Reference proteome</keyword>
<comment type="caution">
    <text evidence="10">The sequence shown here is derived from an EMBL/GenBank/DDBJ whole genome shotgun (WGS) entry which is preliminary data.</text>
</comment>
<feature type="domain" description="Acyl-ACP thioesterase N-terminal hotdog" evidence="8">
    <location>
        <begin position="4"/>
        <end position="122"/>
    </location>
</feature>
<reference evidence="10 11" key="1">
    <citation type="submission" date="2022-05" db="EMBL/GenBank/DDBJ databases">
        <title>Genome Sequencing of Bee-Associated Microbes.</title>
        <authorList>
            <person name="Dunlap C."/>
        </authorList>
    </citation>
    <scope>NUCLEOTIDE SEQUENCE [LARGE SCALE GENOMIC DNA]</scope>
    <source>
        <strain evidence="10 11">NRRL NRS-1438</strain>
    </source>
</reference>
<evidence type="ECO:0000313" key="11">
    <source>
        <dbReference type="Proteomes" id="UP001207626"/>
    </source>
</evidence>
<dbReference type="PANTHER" id="PTHR31727">
    <property type="entry name" value="OLEOYL-ACYL CARRIER PROTEIN THIOESTERASE 1, CHLOROPLASTIC"/>
    <property type="match status" value="1"/>
</dbReference>
<dbReference type="RefSeq" id="WP_087435087.1">
    <property type="nucleotide sequence ID" value="NZ_JAMDLV010000005.1"/>
</dbReference>
<dbReference type="InterPro" id="IPR002864">
    <property type="entry name" value="Acyl-ACP_thioesterase_NHD"/>
</dbReference>
<dbReference type="InterPro" id="IPR029069">
    <property type="entry name" value="HotDog_dom_sf"/>
</dbReference>